<keyword evidence="4" id="KW-0479">Metal-binding</keyword>
<dbReference type="FunFam" id="3.30.420.40:FF:000012">
    <property type="entry name" value="tRNA N6-adenosine threonylcarbamoyltransferase"/>
    <property type="match status" value="1"/>
</dbReference>
<reference evidence="8 9" key="1">
    <citation type="journal article" date="2015" name="Nature">
        <title>rRNA introns, odd ribosomes, and small enigmatic genomes across a large radiation of phyla.</title>
        <authorList>
            <person name="Brown C.T."/>
            <person name="Hug L.A."/>
            <person name="Thomas B.C."/>
            <person name="Sharon I."/>
            <person name="Castelle C.J."/>
            <person name="Singh A."/>
            <person name="Wilkins M.J."/>
            <person name="Williams K.H."/>
            <person name="Banfield J.F."/>
        </authorList>
    </citation>
    <scope>NUCLEOTIDE SEQUENCE [LARGE SCALE GENOMIC DNA]</scope>
</reference>
<evidence type="ECO:0000256" key="6">
    <source>
        <dbReference type="ARBA" id="ARBA00048117"/>
    </source>
</evidence>
<dbReference type="Proteomes" id="UP000034591">
    <property type="component" value="Unassembled WGS sequence"/>
</dbReference>
<dbReference type="PANTHER" id="PTHR11735:SF6">
    <property type="entry name" value="TRNA N6-ADENOSINE THREONYLCARBAMOYLTRANSFERASE, MITOCHONDRIAL"/>
    <property type="match status" value="1"/>
</dbReference>
<keyword evidence="3" id="KW-0819">tRNA processing</keyword>
<dbReference type="Gene3D" id="3.30.420.40">
    <property type="match status" value="2"/>
</dbReference>
<evidence type="ECO:0000259" key="7">
    <source>
        <dbReference type="Pfam" id="PF00814"/>
    </source>
</evidence>
<evidence type="ECO:0000256" key="1">
    <source>
        <dbReference type="ARBA" id="ARBA00012156"/>
    </source>
</evidence>
<protein>
    <recommendedName>
        <fullName evidence="1">N(6)-L-threonylcarbamoyladenine synthase</fullName>
        <ecNumber evidence="1">2.3.1.234</ecNumber>
    </recommendedName>
</protein>
<dbReference type="GO" id="GO:0061711">
    <property type="term" value="F:tRNA N(6)-L-threonylcarbamoyladenine synthase activity"/>
    <property type="evidence" value="ECO:0007669"/>
    <property type="project" value="UniProtKB-EC"/>
</dbReference>
<evidence type="ECO:0000313" key="8">
    <source>
        <dbReference type="EMBL" id="KKQ37186.1"/>
    </source>
</evidence>
<dbReference type="EMBL" id="LBTI01000025">
    <property type="protein sequence ID" value="KKQ37186.1"/>
    <property type="molecule type" value="Genomic_DNA"/>
</dbReference>
<evidence type="ECO:0000256" key="3">
    <source>
        <dbReference type="ARBA" id="ARBA00022694"/>
    </source>
</evidence>
<feature type="domain" description="Gcp-like" evidence="7">
    <location>
        <begin position="159"/>
        <end position="223"/>
    </location>
</feature>
<comment type="catalytic activity">
    <reaction evidence="6">
        <text>L-threonylcarbamoyladenylate + adenosine(37) in tRNA = N(6)-L-threonylcarbamoyladenosine(37) in tRNA + AMP + H(+)</text>
        <dbReference type="Rhea" id="RHEA:37059"/>
        <dbReference type="Rhea" id="RHEA-COMP:10162"/>
        <dbReference type="Rhea" id="RHEA-COMP:10163"/>
        <dbReference type="ChEBI" id="CHEBI:15378"/>
        <dbReference type="ChEBI" id="CHEBI:73682"/>
        <dbReference type="ChEBI" id="CHEBI:74411"/>
        <dbReference type="ChEBI" id="CHEBI:74418"/>
        <dbReference type="ChEBI" id="CHEBI:456215"/>
        <dbReference type="EC" id="2.3.1.234"/>
    </reaction>
</comment>
<name>A0A0G0K9D1_9BACT</name>
<comment type="caution">
    <text evidence="8">The sequence shown here is derived from an EMBL/GenBank/DDBJ whole genome shotgun (WGS) entry which is preliminary data.</text>
</comment>
<evidence type="ECO:0000256" key="4">
    <source>
        <dbReference type="ARBA" id="ARBA00022723"/>
    </source>
</evidence>
<dbReference type="PANTHER" id="PTHR11735">
    <property type="entry name" value="TRNA N6-ADENOSINE THREONYLCARBAMOYLTRANSFERASE"/>
    <property type="match status" value="1"/>
</dbReference>
<keyword evidence="5" id="KW-0012">Acyltransferase</keyword>
<keyword evidence="2" id="KW-0808">Transferase</keyword>
<dbReference type="PATRIC" id="fig|1618545.3.peg.403"/>
<dbReference type="InterPro" id="IPR043129">
    <property type="entry name" value="ATPase_NBD"/>
</dbReference>
<proteinExistence type="predicted"/>
<sequence length="230" mass="24757">MKILSIDTSCDETAAAVTEGTKVLSNVIWSQASLHAKFGGVYPSLAQREHKERIDFVVNSAISKSQIPISKINAIAVTTGPGLAIALEVGIKKAKELCKKYNKPLIAVNHLEGHILSPLASPKITNYQFSIINEKKQESKTKKIQQNSKSITDHQSLITNLNFPALGLVVSGGNTLLARVDKIGKYEVLAKTKDDALGEALDKGARMLGLGYPGGAILEKFAISTFFQIA</sequence>
<organism evidence="8 9">
    <name type="scientific">Candidatus Woesebacteria bacterium GW2011_GWA1_37_7</name>
    <dbReference type="NCBI Taxonomy" id="1618545"/>
    <lineage>
        <taxon>Bacteria</taxon>
        <taxon>Candidatus Woeseibacteriota</taxon>
    </lineage>
</organism>
<dbReference type="InterPro" id="IPR000905">
    <property type="entry name" value="Gcp-like_dom"/>
</dbReference>
<dbReference type="GO" id="GO:0008033">
    <property type="term" value="P:tRNA processing"/>
    <property type="evidence" value="ECO:0007669"/>
    <property type="project" value="UniProtKB-KW"/>
</dbReference>
<dbReference type="PRINTS" id="PR00789">
    <property type="entry name" value="OSIALOPTASE"/>
</dbReference>
<dbReference type="InterPro" id="IPR017861">
    <property type="entry name" value="KAE1/TsaD"/>
</dbReference>
<dbReference type="AlphaFoldDB" id="A0A0G0K9D1"/>
<dbReference type="EC" id="2.3.1.234" evidence="1"/>
<dbReference type="GO" id="GO:0046872">
    <property type="term" value="F:metal ion binding"/>
    <property type="evidence" value="ECO:0007669"/>
    <property type="project" value="UniProtKB-KW"/>
</dbReference>
<evidence type="ECO:0000256" key="5">
    <source>
        <dbReference type="ARBA" id="ARBA00023315"/>
    </source>
</evidence>
<evidence type="ECO:0000256" key="2">
    <source>
        <dbReference type="ARBA" id="ARBA00022679"/>
    </source>
</evidence>
<evidence type="ECO:0000313" key="9">
    <source>
        <dbReference type="Proteomes" id="UP000034591"/>
    </source>
</evidence>
<dbReference type="STRING" id="1618545.US53_C0025G0002"/>
<feature type="domain" description="Gcp-like" evidence="7">
    <location>
        <begin position="22"/>
        <end position="121"/>
    </location>
</feature>
<dbReference type="Pfam" id="PF00814">
    <property type="entry name" value="TsaD"/>
    <property type="match status" value="2"/>
</dbReference>
<accession>A0A0G0K9D1</accession>
<dbReference type="SUPFAM" id="SSF53067">
    <property type="entry name" value="Actin-like ATPase domain"/>
    <property type="match status" value="2"/>
</dbReference>
<gene>
    <name evidence="8" type="ORF">US53_C0025G0002</name>
</gene>